<feature type="compositionally biased region" description="Pro residues" evidence="1">
    <location>
        <begin position="234"/>
        <end position="244"/>
    </location>
</feature>
<organism evidence="2 3">
    <name type="scientific">[Myrmecia] bisecta</name>
    <dbReference type="NCBI Taxonomy" id="41462"/>
    <lineage>
        <taxon>Eukaryota</taxon>
        <taxon>Viridiplantae</taxon>
        <taxon>Chlorophyta</taxon>
        <taxon>core chlorophytes</taxon>
        <taxon>Trebouxiophyceae</taxon>
        <taxon>Trebouxiales</taxon>
        <taxon>Trebouxiaceae</taxon>
        <taxon>Myrmecia</taxon>
    </lineage>
</organism>
<dbReference type="Proteomes" id="UP001489004">
    <property type="component" value="Unassembled WGS sequence"/>
</dbReference>
<name>A0AAW1R659_9CHLO</name>
<gene>
    <name evidence="2" type="ORF">WJX72_002057</name>
</gene>
<proteinExistence type="predicted"/>
<dbReference type="EMBL" id="JALJOR010000001">
    <property type="protein sequence ID" value="KAK9828782.1"/>
    <property type="molecule type" value="Genomic_DNA"/>
</dbReference>
<reference evidence="2 3" key="1">
    <citation type="journal article" date="2024" name="Nat. Commun.">
        <title>Phylogenomics reveals the evolutionary origins of lichenization in chlorophyte algae.</title>
        <authorList>
            <person name="Puginier C."/>
            <person name="Libourel C."/>
            <person name="Otte J."/>
            <person name="Skaloud P."/>
            <person name="Haon M."/>
            <person name="Grisel S."/>
            <person name="Petersen M."/>
            <person name="Berrin J.G."/>
            <person name="Delaux P.M."/>
            <person name="Dal Grande F."/>
            <person name="Keller J."/>
        </authorList>
    </citation>
    <scope>NUCLEOTIDE SEQUENCE [LARGE SCALE GENOMIC DNA]</scope>
    <source>
        <strain evidence="2 3">SAG 2043</strain>
    </source>
</reference>
<evidence type="ECO:0000313" key="3">
    <source>
        <dbReference type="Proteomes" id="UP001489004"/>
    </source>
</evidence>
<feature type="region of interest" description="Disordered" evidence="1">
    <location>
        <begin position="230"/>
        <end position="295"/>
    </location>
</feature>
<keyword evidence="3" id="KW-1185">Reference proteome</keyword>
<dbReference type="AlphaFoldDB" id="A0AAW1R659"/>
<feature type="compositionally biased region" description="Polar residues" evidence="1">
    <location>
        <begin position="268"/>
        <end position="284"/>
    </location>
</feature>
<comment type="caution">
    <text evidence="2">The sequence shown here is derived from an EMBL/GenBank/DDBJ whole genome shotgun (WGS) entry which is preliminary data.</text>
</comment>
<evidence type="ECO:0000313" key="2">
    <source>
        <dbReference type="EMBL" id="KAK9828782.1"/>
    </source>
</evidence>
<feature type="compositionally biased region" description="Pro residues" evidence="1">
    <location>
        <begin position="251"/>
        <end position="266"/>
    </location>
</feature>
<feature type="region of interest" description="Disordered" evidence="1">
    <location>
        <begin position="396"/>
        <end position="417"/>
    </location>
</feature>
<sequence length="417" mass="46153">MAACKPCQQFVRQLHLLREAGWNPNSPHARLVLDKPPDVAFGTEPLLLYRSMFARMPCEQHPYMYPAVDDAKAGSGQPSWKLHSKKYTVPEEEALEEAALPSELPCVDCPAVPAADLKPPDPDPGSEPMHKYTLEEDMQRKAEELARSGSINPSEGVHAHYELYGEFVRTTTADGTVLEYRFRPPQLIAYPNTYATDPDLDPVKALVHAKVEDDPLTLVPKPVWPYVDEMPNDPGYPPEPPPRPAHQAHPMPGPWEPSLVPTPPDPKSASTQPSVDMLSPNTANWPAAESPMTEHDAPAPPYWNVDADVWSDVDEVLDVAAAAEVAQLEEVVVREDPFWGTPVVVDRGPPKTEPQFSEPAHTTLDVADVQELNIYTQHVRRVDEVHDTAELFATNPAAERNSDGKPLYRSVELDLGP</sequence>
<accession>A0AAW1R659</accession>
<evidence type="ECO:0000256" key="1">
    <source>
        <dbReference type="SAM" id="MobiDB-lite"/>
    </source>
</evidence>
<protein>
    <submittedName>
        <fullName evidence="2">Uncharacterized protein</fullName>
    </submittedName>
</protein>